<dbReference type="OrthoDB" id="9811748at2"/>
<dbReference type="PANTHER" id="PTHR45987:SF4">
    <property type="entry name" value="LARGE RIBOSOMAL SUBUNIT PROTEIN BL12M"/>
    <property type="match status" value="1"/>
</dbReference>
<evidence type="ECO:0000256" key="4">
    <source>
        <dbReference type="HAMAP-Rule" id="MF_00368"/>
    </source>
</evidence>
<dbReference type="Gene3D" id="3.30.1390.10">
    <property type="match status" value="1"/>
</dbReference>
<evidence type="ECO:0000256" key="2">
    <source>
        <dbReference type="ARBA" id="ARBA00022980"/>
    </source>
</evidence>
<dbReference type="HAMAP" id="MF_00368">
    <property type="entry name" value="Ribosomal_bL12"/>
    <property type="match status" value="1"/>
</dbReference>
<comment type="subunit">
    <text evidence="4">Homodimer. Part of the ribosomal stalk of the 50S ribosomal subunit. Forms a multimeric L10(L12)X complex, where L10 forms an elongated spine to which 2 to 4 L12 dimers bind in a sequential fashion. Binds GTP-bound translation factors.</text>
</comment>
<evidence type="ECO:0000313" key="7">
    <source>
        <dbReference type="EMBL" id="AFM13522.1"/>
    </source>
</evidence>
<dbReference type="GO" id="GO:0003729">
    <property type="term" value="F:mRNA binding"/>
    <property type="evidence" value="ECO:0007669"/>
    <property type="project" value="TreeGrafter"/>
</dbReference>
<protein>
    <recommendedName>
        <fullName evidence="4">Large ribosomal subunit protein bL12</fullName>
    </recommendedName>
</protein>
<dbReference type="NCBIfam" id="TIGR00855">
    <property type="entry name" value="L12"/>
    <property type="match status" value="1"/>
</dbReference>
<name>I4B8B5_TURPD</name>
<dbReference type="SUPFAM" id="SSF54736">
    <property type="entry name" value="ClpS-like"/>
    <property type="match status" value="1"/>
</dbReference>
<feature type="domain" description="Large ribosomal subunit protein bL12 oligomerization" evidence="6">
    <location>
        <begin position="3"/>
        <end position="49"/>
    </location>
</feature>
<keyword evidence="3 4" id="KW-0687">Ribonucleoprotein</keyword>
<dbReference type="InterPro" id="IPR000206">
    <property type="entry name" value="Ribosomal_bL12"/>
</dbReference>
<dbReference type="Gene3D" id="1.20.5.710">
    <property type="entry name" value="Single helix bin"/>
    <property type="match status" value="1"/>
</dbReference>
<dbReference type="Pfam" id="PF16320">
    <property type="entry name" value="Ribosomal_L12_N"/>
    <property type="match status" value="1"/>
</dbReference>
<dbReference type="InterPro" id="IPR013823">
    <property type="entry name" value="Ribosomal_bL12_C"/>
</dbReference>
<dbReference type="Proteomes" id="UP000006048">
    <property type="component" value="Chromosome"/>
</dbReference>
<dbReference type="SUPFAM" id="SSF48300">
    <property type="entry name" value="Ribosomal protein L7/12, oligomerisation (N-terminal) domain"/>
    <property type="match status" value="1"/>
</dbReference>
<gene>
    <name evidence="4" type="primary">rplL</name>
    <name evidence="7" type="ordered locus">Turpa_2883</name>
</gene>
<evidence type="ECO:0000256" key="3">
    <source>
        <dbReference type="ARBA" id="ARBA00023274"/>
    </source>
</evidence>
<keyword evidence="8" id="KW-1185">Reference proteome</keyword>
<reference evidence="7 8" key="1">
    <citation type="submission" date="2012-06" db="EMBL/GenBank/DDBJ databases">
        <title>The complete chromosome of genome of Turneriella parva DSM 21527.</title>
        <authorList>
            <consortium name="US DOE Joint Genome Institute (JGI-PGF)"/>
            <person name="Lucas S."/>
            <person name="Han J."/>
            <person name="Lapidus A."/>
            <person name="Bruce D."/>
            <person name="Goodwin L."/>
            <person name="Pitluck S."/>
            <person name="Peters L."/>
            <person name="Kyrpides N."/>
            <person name="Mavromatis K."/>
            <person name="Ivanova N."/>
            <person name="Mikhailova N."/>
            <person name="Chertkov O."/>
            <person name="Detter J.C."/>
            <person name="Tapia R."/>
            <person name="Han C."/>
            <person name="Land M."/>
            <person name="Hauser L."/>
            <person name="Markowitz V."/>
            <person name="Cheng J.-F."/>
            <person name="Hugenholtz P."/>
            <person name="Woyke T."/>
            <person name="Wu D."/>
            <person name="Gronow S."/>
            <person name="Wellnitz S."/>
            <person name="Brambilla E."/>
            <person name="Klenk H.-P."/>
            <person name="Eisen J.A."/>
        </authorList>
    </citation>
    <scope>NUCLEOTIDE SEQUENCE [LARGE SCALE GENOMIC DNA]</scope>
    <source>
        <strain evidence="8">ATCC BAA-1111 / DSM 21527 / NCTC 11395 / H</strain>
    </source>
</reference>
<dbReference type="PANTHER" id="PTHR45987">
    <property type="entry name" value="39S RIBOSOMAL PROTEIN L12"/>
    <property type="match status" value="1"/>
</dbReference>
<dbReference type="GO" id="GO:0006412">
    <property type="term" value="P:translation"/>
    <property type="evidence" value="ECO:0007669"/>
    <property type="project" value="UniProtKB-UniRule"/>
</dbReference>
<evidence type="ECO:0000313" key="8">
    <source>
        <dbReference type="Proteomes" id="UP000006048"/>
    </source>
</evidence>
<dbReference type="GO" id="GO:0022625">
    <property type="term" value="C:cytosolic large ribosomal subunit"/>
    <property type="evidence" value="ECO:0007669"/>
    <property type="project" value="TreeGrafter"/>
</dbReference>
<dbReference type="RefSeq" id="WP_014804024.1">
    <property type="nucleotide sequence ID" value="NC_018020.1"/>
</dbReference>
<dbReference type="FunFam" id="3.30.1390.10:FF:000001">
    <property type="entry name" value="50S ribosomal protein L7/L12"/>
    <property type="match status" value="1"/>
</dbReference>
<dbReference type="AlphaFoldDB" id="I4B8B5"/>
<evidence type="ECO:0000259" key="6">
    <source>
        <dbReference type="Pfam" id="PF16320"/>
    </source>
</evidence>
<evidence type="ECO:0000256" key="1">
    <source>
        <dbReference type="ARBA" id="ARBA00007197"/>
    </source>
</evidence>
<keyword evidence="2 4" id="KW-0689">Ribosomal protein</keyword>
<sequence>MVQELLDKIGSLTIVQAAELVKAMEDKFGISAAAPVAVAAVAAPAAGGPAAEEKTEFNVVLEGFSGDKKVDAIKKVREITNLPLMDAKKLVEGGTGVLKEGVSKEEAEKIKKEIEALGGKIALK</sequence>
<dbReference type="GO" id="GO:0003735">
    <property type="term" value="F:structural constituent of ribosome"/>
    <property type="evidence" value="ECO:0007669"/>
    <property type="project" value="InterPro"/>
</dbReference>
<feature type="domain" description="Large ribosomal subunit protein bL12 C-terminal" evidence="5">
    <location>
        <begin position="57"/>
        <end position="124"/>
    </location>
</feature>
<dbReference type="PATRIC" id="fig|869212.3.peg.2905"/>
<dbReference type="HOGENOM" id="CLU_086499_3_0_12"/>
<dbReference type="InterPro" id="IPR014719">
    <property type="entry name" value="Ribosomal_bL12_C/ClpS-like"/>
</dbReference>
<dbReference type="KEGG" id="tpx:Turpa_2883"/>
<proteinExistence type="inferred from homology"/>
<accession>I4B8B5</accession>
<comment type="similarity">
    <text evidence="1 4">Belongs to the bacterial ribosomal protein bL12 family.</text>
</comment>
<dbReference type="EMBL" id="CP002959">
    <property type="protein sequence ID" value="AFM13522.1"/>
    <property type="molecule type" value="Genomic_DNA"/>
</dbReference>
<dbReference type="InterPro" id="IPR008932">
    <property type="entry name" value="Ribosomal_bL12_oligo"/>
</dbReference>
<dbReference type="Pfam" id="PF00542">
    <property type="entry name" value="Ribosomal_L12"/>
    <property type="match status" value="1"/>
</dbReference>
<dbReference type="InterPro" id="IPR036235">
    <property type="entry name" value="Ribosomal_bL12_oligo_N_sf"/>
</dbReference>
<organism evidence="7 8">
    <name type="scientific">Turneriella parva (strain ATCC BAA-1111 / DSM 21527 / NCTC 11395 / H)</name>
    <name type="common">Leptospira parva</name>
    <dbReference type="NCBI Taxonomy" id="869212"/>
    <lineage>
        <taxon>Bacteria</taxon>
        <taxon>Pseudomonadati</taxon>
        <taxon>Spirochaetota</taxon>
        <taxon>Spirochaetia</taxon>
        <taxon>Leptospirales</taxon>
        <taxon>Leptospiraceae</taxon>
        <taxon>Turneriella</taxon>
    </lineage>
</organism>
<dbReference type="STRING" id="869212.Turpa_2883"/>
<comment type="function">
    <text evidence="4">Forms part of the ribosomal stalk which helps the ribosome interact with GTP-bound translation factors. Is thus essential for accurate translation.</text>
</comment>
<evidence type="ECO:0000259" key="5">
    <source>
        <dbReference type="Pfam" id="PF00542"/>
    </source>
</evidence>